<accession>A0ABY6E4D3</accession>
<evidence type="ECO:0000313" key="3">
    <source>
        <dbReference type="Proteomes" id="UP001061298"/>
    </source>
</evidence>
<dbReference type="EMBL" id="CP106793">
    <property type="protein sequence ID" value="UXY20783.1"/>
    <property type="molecule type" value="Genomic_DNA"/>
</dbReference>
<evidence type="ECO:0008006" key="4">
    <source>
        <dbReference type="Google" id="ProtNLM"/>
    </source>
</evidence>
<organism evidence="2 3">
    <name type="scientific">Streptomyces cynarae</name>
    <dbReference type="NCBI Taxonomy" id="2981134"/>
    <lineage>
        <taxon>Bacteria</taxon>
        <taxon>Bacillati</taxon>
        <taxon>Actinomycetota</taxon>
        <taxon>Actinomycetes</taxon>
        <taxon>Kitasatosporales</taxon>
        <taxon>Streptomycetaceae</taxon>
        <taxon>Streptomyces</taxon>
    </lineage>
</organism>
<keyword evidence="1" id="KW-0732">Signal</keyword>
<feature type="chain" id="PRO_5046761768" description="WxL domain-containing protein" evidence="1">
    <location>
        <begin position="27"/>
        <end position="175"/>
    </location>
</feature>
<feature type="signal peptide" evidence="1">
    <location>
        <begin position="1"/>
        <end position="26"/>
    </location>
</feature>
<dbReference type="RefSeq" id="WP_263230838.1">
    <property type="nucleotide sequence ID" value="NZ_CP106793.1"/>
</dbReference>
<gene>
    <name evidence="2" type="ORF">N8I84_20300</name>
</gene>
<name>A0ABY6E4D3_9ACTN</name>
<keyword evidence="3" id="KW-1185">Reference proteome</keyword>
<sequence length="175" mass="16948">MRVRDAVVIPVATVGAVMALSAPATAADTVTTFTVTATTGLAITAPATASLSTATPGGSATGQLGTVTVSDQRSQLGTTWIATVSLSSAFKTGGGTAAETISGSNVTYTPGSTTAETNQPHTAGNAGSLASPITAFSRASGDGANSVSWNPTLTVNVPAGNVSGSYSGTITHSVA</sequence>
<protein>
    <recommendedName>
        <fullName evidence="4">WxL domain-containing protein</fullName>
    </recommendedName>
</protein>
<evidence type="ECO:0000313" key="2">
    <source>
        <dbReference type="EMBL" id="UXY20783.1"/>
    </source>
</evidence>
<proteinExistence type="predicted"/>
<dbReference type="Proteomes" id="UP001061298">
    <property type="component" value="Chromosome"/>
</dbReference>
<evidence type="ECO:0000256" key="1">
    <source>
        <dbReference type="SAM" id="SignalP"/>
    </source>
</evidence>
<reference evidence="2" key="1">
    <citation type="submission" date="2022-10" db="EMBL/GenBank/DDBJ databases">
        <authorList>
            <person name="Mo P."/>
        </authorList>
    </citation>
    <scope>NUCLEOTIDE SEQUENCE</scope>
    <source>
        <strain evidence="2">HUAS 13-4</strain>
    </source>
</reference>